<organism evidence="1 2">
    <name type="scientific">Pseudomonas phage tf</name>
    <dbReference type="NCBI Taxonomy" id="1114179"/>
    <lineage>
        <taxon>Viruses</taxon>
        <taxon>Duplodnaviria</taxon>
        <taxon>Heunggongvirae</taxon>
        <taxon>Uroviricota</taxon>
        <taxon>Caudoviricetes</taxon>
        <taxon>Krylovvirus</taxon>
        <taxon>Krylovvirus tf</taxon>
    </lineage>
</organism>
<reference evidence="1 2" key="1">
    <citation type="journal article" date="2012" name="PLoS ONE">
        <title>Genomic Analysis of Pseudomonas putida Phage tf with Localized Single-Strand DNA Interruptions.</title>
        <authorList>
            <person name="Glukhov A.S."/>
            <person name="Krutilina A.I."/>
            <person name="Shlyapnikov M.G."/>
            <person name="Severinov K."/>
            <person name="Lavysh D."/>
            <person name="Kochetkov V.V."/>
            <person name="McGrath J.W."/>
            <person name="de Leeuwe C."/>
            <person name="Shaburova O.V."/>
            <person name="Krylov V.N."/>
            <person name="Akulenko N.V."/>
            <person name="Kulakov L.A."/>
        </authorList>
    </citation>
    <scope>NUCLEOTIDE SEQUENCE [LARGE SCALE GENOMIC DNA]</scope>
</reference>
<dbReference type="EMBL" id="HE611333">
    <property type="protein sequence ID" value="CCL97943.1"/>
    <property type="molecule type" value="Genomic_DNA"/>
</dbReference>
<sequence length="253" mass="28838">MSRKNNDTLVIADAQIKAGVPLGHIQKLGEWIADHRPKRIVNIGDWWDMPSLSSYDRGTAKIEGLRVAEDIRAGNAAMQILLAPLRALQEHQRAMKKRVYQPEMHFHIGNHEQRIKRYENANPAIHGLIGYDHFDLSGWTVHDFTDVNVIEGVSFSHYFYNPNTGRPYGGTVEHRLNKIKTSFVQGHEQGLKFGCEAVLGQKRIYGLVVGSFYQHDEEYKGPQGNAHWRGCALLRNHKDGEYDLQLLGLDQFL</sequence>
<dbReference type="GeneID" id="12979158"/>
<dbReference type="OrthoDB" id="5553at10239"/>
<evidence type="ECO:0008006" key="3">
    <source>
        <dbReference type="Google" id="ProtNLM"/>
    </source>
</evidence>
<dbReference type="KEGG" id="vg:12979158"/>
<accession>J7S5G7</accession>
<evidence type="ECO:0000313" key="1">
    <source>
        <dbReference type="EMBL" id="CCL97943.1"/>
    </source>
</evidence>
<gene>
    <name evidence="1" type="ORF">tf_47</name>
</gene>
<dbReference type="Proteomes" id="UP000002867">
    <property type="component" value="Segment"/>
</dbReference>
<name>J7S5G7_9CAUD</name>
<dbReference type="RefSeq" id="YP_006659985.1">
    <property type="nucleotide sequence ID" value="NC_017971.2"/>
</dbReference>
<keyword evidence="2" id="KW-1185">Reference proteome</keyword>
<proteinExistence type="predicted"/>
<evidence type="ECO:0000313" key="2">
    <source>
        <dbReference type="Proteomes" id="UP000002867"/>
    </source>
</evidence>
<protein>
    <recommendedName>
        <fullName evidence="3">Calcineurin-like phosphoesterase domain-containing protein</fullName>
    </recommendedName>
</protein>